<dbReference type="AlphaFoldDB" id="A0A250KVC1"/>
<sequence length="131" mass="15178">MSLFAKKVMFSEVTGFVTLNGEPVKGAEIDQVYQWSWDEKKEEARTTTDDQGVFTFPLREKSGVISSIMPHEPVIFQQITIKYQGKNYVAWQHSKHNYDRYGELKGKKLVLRCELSDQPRNDGYVFGICTY</sequence>
<dbReference type="Proteomes" id="UP000266313">
    <property type="component" value="Chromosome"/>
</dbReference>
<evidence type="ECO:0000313" key="2">
    <source>
        <dbReference type="EMBL" id="BBA34931.1"/>
    </source>
</evidence>
<dbReference type="KEGG" id="mmai:sS8_2988"/>
<dbReference type="Pfam" id="PF20598">
    <property type="entry name" value="DUF6795"/>
    <property type="match status" value="1"/>
</dbReference>
<accession>A0A250KVC1</accession>
<protein>
    <recommendedName>
        <fullName evidence="1">DUF6795 domain-containing protein</fullName>
    </recommendedName>
</protein>
<keyword evidence="3" id="KW-1185">Reference proteome</keyword>
<dbReference type="EMBL" id="AP017928">
    <property type="protein sequence ID" value="BBA34931.1"/>
    <property type="molecule type" value="Genomic_DNA"/>
</dbReference>
<organism evidence="2 3">
    <name type="scientific">Methylocaldum marinum</name>
    <dbReference type="NCBI Taxonomy" id="1432792"/>
    <lineage>
        <taxon>Bacteria</taxon>
        <taxon>Pseudomonadati</taxon>
        <taxon>Pseudomonadota</taxon>
        <taxon>Gammaproteobacteria</taxon>
        <taxon>Methylococcales</taxon>
        <taxon>Methylococcaceae</taxon>
        <taxon>Methylocaldum</taxon>
    </lineage>
</organism>
<dbReference type="InterPro" id="IPR008969">
    <property type="entry name" value="CarboxyPept-like_regulatory"/>
</dbReference>
<dbReference type="InterPro" id="IPR046474">
    <property type="entry name" value="DUF6795"/>
</dbReference>
<name>A0A250KVC1_9GAMM</name>
<feature type="domain" description="DUF6795" evidence="1">
    <location>
        <begin position="13"/>
        <end position="117"/>
    </location>
</feature>
<proteinExistence type="predicted"/>
<evidence type="ECO:0000259" key="1">
    <source>
        <dbReference type="Pfam" id="PF20598"/>
    </source>
</evidence>
<evidence type="ECO:0000313" key="3">
    <source>
        <dbReference type="Proteomes" id="UP000266313"/>
    </source>
</evidence>
<reference evidence="2 3" key="1">
    <citation type="submission" date="2016-12" db="EMBL/GenBank/DDBJ databases">
        <title>Genome sequencing of Methylocaldum marinum.</title>
        <authorList>
            <person name="Takeuchi M."/>
            <person name="Kamagata Y."/>
            <person name="Hiraoka S."/>
            <person name="Oshima K."/>
            <person name="Hattori M."/>
            <person name="Iwasaki W."/>
        </authorList>
    </citation>
    <scope>NUCLEOTIDE SEQUENCE [LARGE SCALE GENOMIC DNA]</scope>
    <source>
        <strain evidence="2 3">S8</strain>
    </source>
</reference>
<gene>
    <name evidence="2" type="ORF">sS8_2988</name>
</gene>
<dbReference type="SUPFAM" id="SSF49464">
    <property type="entry name" value="Carboxypeptidase regulatory domain-like"/>
    <property type="match status" value="1"/>
</dbReference>